<dbReference type="InterPro" id="IPR000742">
    <property type="entry name" value="EGF"/>
</dbReference>
<dbReference type="SMART" id="SM00181">
    <property type="entry name" value="EGF"/>
    <property type="match status" value="2"/>
</dbReference>
<evidence type="ECO:0000313" key="10">
    <source>
        <dbReference type="Proteomes" id="UP001159428"/>
    </source>
</evidence>
<dbReference type="GO" id="GO:0005615">
    <property type="term" value="C:extracellular space"/>
    <property type="evidence" value="ECO:0007669"/>
    <property type="project" value="TreeGrafter"/>
</dbReference>
<dbReference type="CDD" id="cd00054">
    <property type="entry name" value="EGF_CA"/>
    <property type="match status" value="2"/>
</dbReference>
<dbReference type="PANTHER" id="PTHR24042:SF5">
    <property type="entry name" value="EGF-LIKE CALCIUM-BINDING DOMAIN-CONTAINING PROTEIN"/>
    <property type="match status" value="1"/>
</dbReference>
<dbReference type="PROSITE" id="PS00010">
    <property type="entry name" value="ASX_HYDROXYL"/>
    <property type="match status" value="1"/>
</dbReference>
<feature type="signal peptide" evidence="7">
    <location>
        <begin position="1"/>
        <end position="24"/>
    </location>
</feature>
<dbReference type="InterPro" id="IPR001881">
    <property type="entry name" value="EGF-like_Ca-bd_dom"/>
</dbReference>
<evidence type="ECO:0000256" key="7">
    <source>
        <dbReference type="SAM" id="SignalP"/>
    </source>
</evidence>
<keyword evidence="10" id="KW-1185">Reference proteome</keyword>
<evidence type="ECO:0000256" key="3">
    <source>
        <dbReference type="ARBA" id="ARBA00022737"/>
    </source>
</evidence>
<feature type="chain" id="PRO_5043583516" description="EGF-like domain-containing protein" evidence="7">
    <location>
        <begin position="25"/>
        <end position="106"/>
    </location>
</feature>
<evidence type="ECO:0000256" key="6">
    <source>
        <dbReference type="PROSITE-ProRule" id="PRU00076"/>
    </source>
</evidence>
<gene>
    <name evidence="9" type="ORF">PMEA_00019819</name>
</gene>
<comment type="caution">
    <text evidence="9">The sequence shown here is derived from an EMBL/GenBank/DDBJ whole genome shotgun (WGS) entry which is preliminary data.</text>
</comment>
<feature type="domain" description="EGF-like" evidence="8">
    <location>
        <begin position="64"/>
        <end position="104"/>
    </location>
</feature>
<dbReference type="Pfam" id="PF12947">
    <property type="entry name" value="EGF_3"/>
    <property type="match status" value="2"/>
</dbReference>
<name>A0AAU9X9L7_9CNID</name>
<keyword evidence="3" id="KW-0677">Repeat</keyword>
<keyword evidence="2 7" id="KW-0732">Signal</keyword>
<evidence type="ECO:0000313" key="9">
    <source>
        <dbReference type="EMBL" id="CAH3141588.1"/>
    </source>
</evidence>
<dbReference type="EMBL" id="CALNXJ010000035">
    <property type="protein sequence ID" value="CAH3141588.1"/>
    <property type="molecule type" value="Genomic_DNA"/>
</dbReference>
<evidence type="ECO:0000256" key="1">
    <source>
        <dbReference type="ARBA" id="ARBA00022536"/>
    </source>
</evidence>
<dbReference type="Proteomes" id="UP001159428">
    <property type="component" value="Unassembled WGS sequence"/>
</dbReference>
<evidence type="ECO:0000259" key="8">
    <source>
        <dbReference type="PROSITE" id="PS50026"/>
    </source>
</evidence>
<dbReference type="InterPro" id="IPR024731">
    <property type="entry name" value="NELL2-like_EGF"/>
</dbReference>
<accession>A0AAU9X9L7</accession>
<dbReference type="InterPro" id="IPR000152">
    <property type="entry name" value="EGF-type_Asp/Asn_hydroxyl_site"/>
</dbReference>
<sequence length="106" mass="11515">MITWGSSCLDYFLIFSLLLQFLDMDECKSDISDCDVNANCTNMYGSYKCKCKAGYTGDGHSCSDINECNNGSHSCDVNANCENTNGSHNCICKEGYIGDGQSCQGI</sequence>
<dbReference type="InterPro" id="IPR009030">
    <property type="entry name" value="Growth_fac_rcpt_cys_sf"/>
</dbReference>
<dbReference type="GO" id="GO:0008201">
    <property type="term" value="F:heparin binding"/>
    <property type="evidence" value="ECO:0007669"/>
    <property type="project" value="TreeGrafter"/>
</dbReference>
<keyword evidence="1 6" id="KW-0245">EGF-like domain</keyword>
<feature type="domain" description="EGF-like" evidence="8">
    <location>
        <begin position="23"/>
        <end position="63"/>
    </location>
</feature>
<reference evidence="9 10" key="1">
    <citation type="submission" date="2022-05" db="EMBL/GenBank/DDBJ databases">
        <authorList>
            <consortium name="Genoscope - CEA"/>
            <person name="William W."/>
        </authorList>
    </citation>
    <scope>NUCLEOTIDE SEQUENCE [LARGE SCALE GENOMIC DNA]</scope>
</reference>
<dbReference type="PROSITE" id="PS01186">
    <property type="entry name" value="EGF_2"/>
    <property type="match status" value="2"/>
</dbReference>
<organism evidence="9 10">
    <name type="scientific">Pocillopora meandrina</name>
    <dbReference type="NCBI Taxonomy" id="46732"/>
    <lineage>
        <taxon>Eukaryota</taxon>
        <taxon>Metazoa</taxon>
        <taxon>Cnidaria</taxon>
        <taxon>Anthozoa</taxon>
        <taxon>Hexacorallia</taxon>
        <taxon>Scleractinia</taxon>
        <taxon>Astrocoeniina</taxon>
        <taxon>Pocilloporidae</taxon>
        <taxon>Pocillopora</taxon>
    </lineage>
</organism>
<dbReference type="Gene3D" id="2.10.25.10">
    <property type="entry name" value="Laminin"/>
    <property type="match status" value="2"/>
</dbReference>
<dbReference type="SUPFAM" id="SSF57184">
    <property type="entry name" value="Growth factor receptor domain"/>
    <property type="match status" value="1"/>
</dbReference>
<keyword evidence="4" id="KW-1015">Disulfide bond</keyword>
<dbReference type="InterPro" id="IPR051586">
    <property type="entry name" value="PKC-binding_NELL"/>
</dbReference>
<dbReference type="GO" id="GO:0005509">
    <property type="term" value="F:calcium ion binding"/>
    <property type="evidence" value="ECO:0007669"/>
    <property type="project" value="InterPro"/>
</dbReference>
<protein>
    <recommendedName>
        <fullName evidence="8">EGF-like domain-containing protein</fullName>
    </recommendedName>
</protein>
<evidence type="ECO:0000256" key="2">
    <source>
        <dbReference type="ARBA" id="ARBA00022729"/>
    </source>
</evidence>
<dbReference type="FunFam" id="2.10.25.10:FF:000038">
    <property type="entry name" value="Fibrillin 2"/>
    <property type="match status" value="2"/>
</dbReference>
<dbReference type="SMART" id="SM00179">
    <property type="entry name" value="EGF_CA"/>
    <property type="match status" value="2"/>
</dbReference>
<dbReference type="AlphaFoldDB" id="A0AAU9X9L7"/>
<comment type="caution">
    <text evidence="6">Lacks conserved residue(s) required for the propagation of feature annotation.</text>
</comment>
<proteinExistence type="predicted"/>
<dbReference type="PANTHER" id="PTHR24042">
    <property type="entry name" value="NEL HOMOLOG"/>
    <property type="match status" value="1"/>
</dbReference>
<evidence type="ECO:0000256" key="5">
    <source>
        <dbReference type="ARBA" id="ARBA00023180"/>
    </source>
</evidence>
<dbReference type="PROSITE" id="PS50026">
    <property type="entry name" value="EGF_3"/>
    <property type="match status" value="2"/>
</dbReference>
<keyword evidence="5" id="KW-0325">Glycoprotein</keyword>
<evidence type="ECO:0000256" key="4">
    <source>
        <dbReference type="ARBA" id="ARBA00023157"/>
    </source>
</evidence>